<proteinExistence type="predicted"/>
<dbReference type="OrthoDB" id="3649348at2759"/>
<dbReference type="Proteomes" id="UP000800040">
    <property type="component" value="Unassembled WGS sequence"/>
</dbReference>
<evidence type="ECO:0000313" key="1">
    <source>
        <dbReference type="EMBL" id="KAF1837897.1"/>
    </source>
</evidence>
<evidence type="ECO:0000313" key="2">
    <source>
        <dbReference type="Proteomes" id="UP000800040"/>
    </source>
</evidence>
<organism evidence="1 2">
    <name type="scientific">Decorospora gaudefroyi</name>
    <dbReference type="NCBI Taxonomy" id="184978"/>
    <lineage>
        <taxon>Eukaryota</taxon>
        <taxon>Fungi</taxon>
        <taxon>Dikarya</taxon>
        <taxon>Ascomycota</taxon>
        <taxon>Pezizomycotina</taxon>
        <taxon>Dothideomycetes</taxon>
        <taxon>Pleosporomycetidae</taxon>
        <taxon>Pleosporales</taxon>
        <taxon>Pleosporineae</taxon>
        <taxon>Pleosporaceae</taxon>
        <taxon>Decorospora</taxon>
    </lineage>
</organism>
<name>A0A6A5KPG8_9PLEO</name>
<gene>
    <name evidence="1" type="ORF">BDW02DRAFT_84032</name>
</gene>
<sequence>MFKHRIPSAGPQLSSRILVRRSFLLPKRGLSTHTFKMSPIPIILCGRNPALAQSVQKNLMPEYDVTHIIPSPFDGAREIPLLLTKPPTVLANS</sequence>
<reference evidence="1" key="1">
    <citation type="submission" date="2020-01" db="EMBL/GenBank/DDBJ databases">
        <authorList>
            <consortium name="DOE Joint Genome Institute"/>
            <person name="Haridas S."/>
            <person name="Albert R."/>
            <person name="Binder M."/>
            <person name="Bloem J."/>
            <person name="Labutti K."/>
            <person name="Salamov A."/>
            <person name="Andreopoulos B."/>
            <person name="Baker S.E."/>
            <person name="Barry K."/>
            <person name="Bills G."/>
            <person name="Bluhm B.H."/>
            <person name="Cannon C."/>
            <person name="Castanera R."/>
            <person name="Culley D.E."/>
            <person name="Daum C."/>
            <person name="Ezra D."/>
            <person name="Gonzalez J.B."/>
            <person name="Henrissat B."/>
            <person name="Kuo A."/>
            <person name="Liang C."/>
            <person name="Lipzen A."/>
            <person name="Lutzoni F."/>
            <person name="Magnuson J."/>
            <person name="Mondo S."/>
            <person name="Nolan M."/>
            <person name="Ohm R."/>
            <person name="Pangilinan J."/>
            <person name="Park H.-J."/>
            <person name="Ramirez L."/>
            <person name="Alfaro M."/>
            <person name="Sun H."/>
            <person name="Tritt A."/>
            <person name="Yoshinaga Y."/>
            <person name="Zwiers L.-H."/>
            <person name="Turgeon B.G."/>
            <person name="Goodwin S.B."/>
            <person name="Spatafora J.W."/>
            <person name="Crous P.W."/>
            <person name="Grigoriev I.V."/>
        </authorList>
    </citation>
    <scope>NUCLEOTIDE SEQUENCE</scope>
    <source>
        <strain evidence="1">P77</strain>
    </source>
</reference>
<dbReference type="EMBL" id="ML975257">
    <property type="protein sequence ID" value="KAF1837897.1"/>
    <property type="molecule type" value="Genomic_DNA"/>
</dbReference>
<keyword evidence="2" id="KW-1185">Reference proteome</keyword>
<dbReference type="AlphaFoldDB" id="A0A6A5KPG8"/>
<protein>
    <submittedName>
        <fullName evidence="1">Uncharacterized protein</fullName>
    </submittedName>
</protein>
<accession>A0A6A5KPG8</accession>